<dbReference type="EMBL" id="CAXDID020000443">
    <property type="protein sequence ID" value="CAL6092303.1"/>
    <property type="molecule type" value="Genomic_DNA"/>
</dbReference>
<dbReference type="Proteomes" id="UP001642409">
    <property type="component" value="Unassembled WGS sequence"/>
</dbReference>
<evidence type="ECO:0000313" key="3">
    <source>
        <dbReference type="Proteomes" id="UP001642409"/>
    </source>
</evidence>
<reference evidence="2 3" key="1">
    <citation type="submission" date="2024-07" db="EMBL/GenBank/DDBJ databases">
        <authorList>
            <person name="Akdeniz Z."/>
        </authorList>
    </citation>
    <scope>NUCLEOTIDE SEQUENCE [LARGE SCALE GENOMIC DNA]</scope>
</reference>
<keyword evidence="3" id="KW-1185">Reference proteome</keyword>
<protein>
    <submittedName>
        <fullName evidence="2">Hypothetical_protein</fullName>
    </submittedName>
</protein>
<accession>A0ABP1LW62</accession>
<proteinExistence type="predicted"/>
<gene>
    <name evidence="2" type="ORF">HINF_LOCUS66201</name>
</gene>
<name>A0ABP1LW62_9EUKA</name>
<organism evidence="2 3">
    <name type="scientific">Hexamita inflata</name>
    <dbReference type="NCBI Taxonomy" id="28002"/>
    <lineage>
        <taxon>Eukaryota</taxon>
        <taxon>Metamonada</taxon>
        <taxon>Diplomonadida</taxon>
        <taxon>Hexamitidae</taxon>
        <taxon>Hexamitinae</taxon>
        <taxon>Hexamita</taxon>
    </lineage>
</organism>
<evidence type="ECO:0000313" key="2">
    <source>
        <dbReference type="EMBL" id="CAL6092303.1"/>
    </source>
</evidence>
<evidence type="ECO:0000256" key="1">
    <source>
        <dbReference type="SAM" id="MobiDB-lite"/>
    </source>
</evidence>
<comment type="caution">
    <text evidence="2">The sequence shown here is derived from an EMBL/GenBank/DDBJ whole genome shotgun (WGS) entry which is preliminary data.</text>
</comment>
<sequence length="454" mass="51075">MMTMLSSILCKSLQFHANSLHSQQLTINNQYFQYFQKSSQLNTKHLKQNLFLYQQSSYLFLYSEVVKNSQIQIEIDYTNVFAVFGLNAPQQDIQNSTVNVSMQFKVVQAALICVQCDIFVFQSNLIFQATGDSVSGVMLFSKTIFKMKNSNLQVRFSSGKSSGLINEIQDQMSNFTLWDVKILCYNSKQSPENGYLASAVRVPTNILTTNTQVCRDANTNRVGFRVGSASQLSPSTEALNCMSICESGSNFVYGICLSDLTLGEYKTNNDTYVCVSPFEFNGEACECGKGYSLNITKCVHIVEQLTHLNAWIVGNVSEMQIKISQNQALNINFDDIELNIIGNTTSIINELQSNYDEFEAHLELNTSRLNAKIDAQTATLTAKIQADAADLLSNIVQNSSALDGRIADPALRERDALFGHLSFEREHAGERRERHQQPDRNQLHRIHDERRSAF</sequence>
<feature type="region of interest" description="Disordered" evidence="1">
    <location>
        <begin position="427"/>
        <end position="454"/>
    </location>
</feature>